<feature type="compositionally biased region" description="Low complexity" evidence="1">
    <location>
        <begin position="231"/>
        <end position="268"/>
    </location>
</feature>
<evidence type="ECO:0000256" key="1">
    <source>
        <dbReference type="SAM" id="MobiDB-lite"/>
    </source>
</evidence>
<evidence type="ECO:0000313" key="2">
    <source>
        <dbReference type="EMBL" id="EGI62833.1"/>
    </source>
</evidence>
<dbReference type="STRING" id="103372.F4WSL8"/>
<feature type="region of interest" description="Disordered" evidence="1">
    <location>
        <begin position="107"/>
        <end position="132"/>
    </location>
</feature>
<feature type="region of interest" description="Disordered" evidence="1">
    <location>
        <begin position="228"/>
        <end position="275"/>
    </location>
</feature>
<organism evidence="3">
    <name type="scientific">Acromyrmex echinatior</name>
    <name type="common">Panamanian leafcutter ant</name>
    <name type="synonym">Acromyrmex octospinosus echinatior</name>
    <dbReference type="NCBI Taxonomy" id="103372"/>
    <lineage>
        <taxon>Eukaryota</taxon>
        <taxon>Metazoa</taxon>
        <taxon>Ecdysozoa</taxon>
        <taxon>Arthropoda</taxon>
        <taxon>Hexapoda</taxon>
        <taxon>Insecta</taxon>
        <taxon>Pterygota</taxon>
        <taxon>Neoptera</taxon>
        <taxon>Endopterygota</taxon>
        <taxon>Hymenoptera</taxon>
        <taxon>Apocrita</taxon>
        <taxon>Aculeata</taxon>
        <taxon>Formicoidea</taxon>
        <taxon>Formicidae</taxon>
        <taxon>Myrmicinae</taxon>
        <taxon>Acromyrmex</taxon>
    </lineage>
</organism>
<feature type="region of interest" description="Disordered" evidence="1">
    <location>
        <begin position="159"/>
        <end position="187"/>
    </location>
</feature>
<dbReference type="Proteomes" id="UP000007755">
    <property type="component" value="Unassembled WGS sequence"/>
</dbReference>
<dbReference type="AlphaFoldDB" id="F4WSL8"/>
<feature type="region of interest" description="Disordered" evidence="1">
    <location>
        <begin position="473"/>
        <end position="521"/>
    </location>
</feature>
<feature type="compositionally biased region" description="Basic and acidic residues" evidence="1">
    <location>
        <begin position="381"/>
        <end position="398"/>
    </location>
</feature>
<feature type="region of interest" description="Disordered" evidence="1">
    <location>
        <begin position="340"/>
        <end position="413"/>
    </location>
</feature>
<dbReference type="EMBL" id="GL888322">
    <property type="protein sequence ID" value="EGI62833.1"/>
    <property type="molecule type" value="Genomic_DNA"/>
</dbReference>
<gene>
    <name evidence="2" type="ORF">G5I_08828</name>
</gene>
<name>F4WSL8_ACREC</name>
<proteinExistence type="predicted"/>
<dbReference type="OrthoDB" id="10029800at2759"/>
<keyword evidence="3" id="KW-1185">Reference proteome</keyword>
<reference evidence="2" key="1">
    <citation type="submission" date="2011-02" db="EMBL/GenBank/DDBJ databases">
        <title>The genome of the leaf-cutting ant Acromyrmex echinatior suggests key adaptations to social evolution and fungus farming.</title>
        <authorList>
            <person name="Nygaard S."/>
            <person name="Zhang G."/>
        </authorList>
    </citation>
    <scope>NUCLEOTIDE SEQUENCE</scope>
</reference>
<feature type="compositionally biased region" description="Basic and acidic residues" evidence="1">
    <location>
        <begin position="121"/>
        <end position="132"/>
    </location>
</feature>
<sequence length="720" mass="78944">MLLPTEAIRWLPRATSSHTASPFSVPRWCGTTRDSGVLPGERARLKESLKIIPSTPTELFHIPPLIAVRLVGAYKQPMGRSAYLDGHALVPVTGQFSPLRRSKLPLFATPPELLPSPSRSPRRDDSGDAKQTEPLETCNLHFFDCTGLQHLGLEQGAGQGWGGLPRGSLPPHCLPPPPGHHPHTHPQPVGASAFNPFHHAIEQRSPRLPGPNAESSRNDLGPISVSVREVTPTTSPGNPGPGLLTTASVTAPTPPAESTTTTTTPSPSGHHSHFQGLHLLGATGSIFGSIFAPLLPQSSWLYNPLYHTQQYILEPEWHALALRMAQQRLQRPDQARLEELRKLRSSSDSPESSTKDEERRGDDQGALHRSGLDSPDDSIEVDDKNDQDLNRDRIRSDESIPEQDSPRISPIRSDLEDAASTDATFQEASIHLRQSIENLNDSDLQIDQDQIVRRGDLTVKIRLEGTVDLSTKKGQDKENVGQDLTTRRKEDGIDVEREAIRSRRERSPKPRQRGIENIDYPERDSSPVIPSWFSRTIGQKLVWENPSRAEHVANSRSPLHPLHPLCDKTESSSSPEAAGGDRDQLRGKVEEGLILYLNTGLSEDYMHFNYRPDAAALTLSRRPGIVKFLNYRYSGQGCGALNSKDSLHFELLATLDTKRFPGRSKRRVGVECGVGVGVVAEWVPPEVGLVGRGVGGGGVGCLGQNQYCGHPSLDTPLPHP</sequence>
<evidence type="ECO:0000313" key="3">
    <source>
        <dbReference type="Proteomes" id="UP000007755"/>
    </source>
</evidence>
<dbReference type="InParanoid" id="F4WSL8"/>
<feature type="region of interest" description="Disordered" evidence="1">
    <location>
        <begin position="203"/>
        <end position="222"/>
    </location>
</feature>
<accession>F4WSL8</accession>
<protein>
    <submittedName>
        <fullName evidence="2">Uncharacterized protein</fullName>
    </submittedName>
</protein>
<dbReference type="eggNOG" id="KOG3982">
    <property type="taxonomic scope" value="Eukaryota"/>
</dbReference>
<feature type="compositionally biased region" description="Basic and acidic residues" evidence="1">
    <location>
        <begin position="353"/>
        <end position="366"/>
    </location>
</feature>
<feature type="region of interest" description="Disordered" evidence="1">
    <location>
        <begin position="552"/>
        <end position="584"/>
    </location>
</feature>